<organism evidence="3 4">
    <name type="scientific">Thalassotalea castellviae</name>
    <dbReference type="NCBI Taxonomy" id="3075612"/>
    <lineage>
        <taxon>Bacteria</taxon>
        <taxon>Pseudomonadati</taxon>
        <taxon>Pseudomonadota</taxon>
        <taxon>Gammaproteobacteria</taxon>
        <taxon>Alteromonadales</taxon>
        <taxon>Colwelliaceae</taxon>
        <taxon>Thalassotalea</taxon>
    </lineage>
</organism>
<dbReference type="EMBL" id="JAVRIF010000002">
    <property type="protein sequence ID" value="MDT0602823.1"/>
    <property type="molecule type" value="Genomic_DNA"/>
</dbReference>
<dbReference type="Proteomes" id="UP001266357">
    <property type="component" value="Unassembled WGS sequence"/>
</dbReference>
<keyword evidence="1" id="KW-0175">Coiled coil</keyword>
<dbReference type="Pfam" id="PF10975">
    <property type="entry name" value="DUF2802"/>
    <property type="match status" value="1"/>
</dbReference>
<accession>A0ABU2ZYW8</accession>
<evidence type="ECO:0000256" key="2">
    <source>
        <dbReference type="SAM" id="Phobius"/>
    </source>
</evidence>
<feature type="transmembrane region" description="Helical" evidence="2">
    <location>
        <begin position="6"/>
        <end position="24"/>
    </location>
</feature>
<protein>
    <submittedName>
        <fullName evidence="3">DUF2802 domain-containing protein</fullName>
    </submittedName>
</protein>
<dbReference type="InterPro" id="IPR021244">
    <property type="entry name" value="DUF2802"/>
</dbReference>
<evidence type="ECO:0000313" key="3">
    <source>
        <dbReference type="EMBL" id="MDT0602823.1"/>
    </source>
</evidence>
<evidence type="ECO:0000256" key="1">
    <source>
        <dbReference type="SAM" id="Coils"/>
    </source>
</evidence>
<comment type="caution">
    <text evidence="3">The sequence shown here is derived from an EMBL/GenBank/DDBJ whole genome shotgun (WGS) entry which is preliminary data.</text>
</comment>
<keyword evidence="4" id="KW-1185">Reference proteome</keyword>
<feature type="coiled-coil region" evidence="1">
    <location>
        <begin position="47"/>
        <end position="106"/>
    </location>
</feature>
<keyword evidence="2" id="KW-1133">Transmembrane helix</keyword>
<reference evidence="3 4" key="1">
    <citation type="submission" date="2023-09" db="EMBL/GenBank/DDBJ databases">
        <authorList>
            <person name="Rey-Velasco X."/>
        </authorList>
    </citation>
    <scope>NUCLEOTIDE SEQUENCE [LARGE SCALE GENOMIC DNA]</scope>
    <source>
        <strain evidence="3 4">W431</strain>
    </source>
</reference>
<dbReference type="RefSeq" id="WP_311577868.1">
    <property type="nucleotide sequence ID" value="NZ_JAVRIF010000002.1"/>
</dbReference>
<proteinExistence type="predicted"/>
<keyword evidence="2" id="KW-0812">Transmembrane</keyword>
<keyword evidence="2" id="KW-0472">Membrane</keyword>
<sequence>MDVLMVYSLAALALVLFLFVLIFFQNKKNQIRFSALEVQIESYEFIINELKLANQQQQSELTAKENSLQAWQLEHRQISQQLEHRIKVLQEKLTQTHETIEQIQQQQPEDKLYSRAQKMVKLGADVEELVRECDLPHAEAEILIAMHKQKNT</sequence>
<name>A0ABU2ZYW8_9GAMM</name>
<evidence type="ECO:0000313" key="4">
    <source>
        <dbReference type="Proteomes" id="UP001266357"/>
    </source>
</evidence>
<gene>
    <name evidence="3" type="ORF">RM573_04395</name>
</gene>